<dbReference type="AlphaFoldDB" id="A0A318RIX2"/>
<organism evidence="3 4">
    <name type="scientific">Williamsia limnetica</name>
    <dbReference type="NCBI Taxonomy" id="882452"/>
    <lineage>
        <taxon>Bacteria</taxon>
        <taxon>Bacillati</taxon>
        <taxon>Actinomycetota</taxon>
        <taxon>Actinomycetes</taxon>
        <taxon>Mycobacteriales</taxon>
        <taxon>Nocardiaceae</taxon>
        <taxon>Williamsia</taxon>
    </lineage>
</organism>
<dbReference type="Gene3D" id="3.40.50.10330">
    <property type="entry name" value="Probable inorganic polyphosphate/atp-NAD kinase, domain 1"/>
    <property type="match status" value="1"/>
</dbReference>
<accession>A0A318RIX2</accession>
<dbReference type="InterPro" id="IPR017438">
    <property type="entry name" value="ATP-NAD_kinase_N"/>
</dbReference>
<keyword evidence="3" id="KW-0808">Transferase</keyword>
<keyword evidence="1" id="KW-0812">Transmembrane</keyword>
<dbReference type="SUPFAM" id="SSF111331">
    <property type="entry name" value="NAD kinase/diacylglycerol kinase-like"/>
    <property type="match status" value="1"/>
</dbReference>
<gene>
    <name evidence="3" type="ORF">DFR67_106204</name>
</gene>
<dbReference type="Gene3D" id="2.60.200.40">
    <property type="match status" value="1"/>
</dbReference>
<keyword evidence="3" id="KW-0418">Kinase</keyword>
<keyword evidence="1" id="KW-1133">Transmembrane helix</keyword>
<keyword evidence="4" id="KW-1185">Reference proteome</keyword>
<feature type="transmembrane region" description="Helical" evidence="1">
    <location>
        <begin position="100"/>
        <end position="120"/>
    </location>
</feature>
<comment type="caution">
    <text evidence="3">The sequence shown here is derived from an EMBL/GenBank/DDBJ whole genome shotgun (WGS) entry which is preliminary data.</text>
</comment>
<feature type="transmembrane region" description="Helical" evidence="1">
    <location>
        <begin position="49"/>
        <end position="69"/>
    </location>
</feature>
<feature type="transmembrane region" description="Helical" evidence="1">
    <location>
        <begin position="22"/>
        <end position="43"/>
    </location>
</feature>
<name>A0A318RIX2_WILLI</name>
<protein>
    <submittedName>
        <fullName evidence="3">Diacylglycerol kinase family enzyme</fullName>
    </submittedName>
</protein>
<dbReference type="PROSITE" id="PS50146">
    <property type="entry name" value="DAGK"/>
    <property type="match status" value="1"/>
</dbReference>
<keyword evidence="1" id="KW-0472">Membrane</keyword>
<reference evidence="3 4" key="1">
    <citation type="submission" date="2018-06" db="EMBL/GenBank/DDBJ databases">
        <title>Genomic Encyclopedia of Type Strains, Phase IV (KMG-IV): sequencing the most valuable type-strain genomes for metagenomic binning, comparative biology and taxonomic classification.</title>
        <authorList>
            <person name="Goeker M."/>
        </authorList>
    </citation>
    <scope>NUCLEOTIDE SEQUENCE [LARGE SCALE GENOMIC DNA]</scope>
    <source>
        <strain evidence="3 4">DSM 45521</strain>
    </source>
</reference>
<dbReference type="EMBL" id="QJSP01000006">
    <property type="protein sequence ID" value="PYE17501.1"/>
    <property type="molecule type" value="Genomic_DNA"/>
</dbReference>
<dbReference type="Proteomes" id="UP000247591">
    <property type="component" value="Unassembled WGS sequence"/>
</dbReference>
<dbReference type="GO" id="GO:0016301">
    <property type="term" value="F:kinase activity"/>
    <property type="evidence" value="ECO:0007669"/>
    <property type="project" value="UniProtKB-KW"/>
</dbReference>
<dbReference type="InterPro" id="IPR001206">
    <property type="entry name" value="Diacylglycerol_kinase_cat_dom"/>
</dbReference>
<dbReference type="OrthoDB" id="3208200at2"/>
<sequence>MTHDDMSRDPVGRRPGTPGRRLLARAAFVLPAVAITVLVVFAGLHTLTLLISAVGTVVIATAALFWFLTSRGATRWVSLALLILAPLAFLVLLISANLLWVVLVAAALAVASVLCARGALRVAPHTAKAPEQTMAAPRQAFLVMNPRSGGEKVGRFGLKEKAEALGAEVALLEGPGIVDVAALTRDAVARGADLLGVAGGDGTQALVAGIAAEHDLPYLVISAGTRNHFASDLGLDLDDPATCLDALVDGIELRIDLGNIGGRTFVNNASFGAYAEVVQSPEYRDDKRGTVLRMLPDLIGDHRGAGLRVRSGNLTIDNPQAVLVSNGLYETHDLAGLGRRARLDAGLLGVVTISVSSAREALGLLRRTRQSGLTQNATHEVIIDADTDEIPVGVDGEALMVRVPVVCTIAPGALRVRVPRTRRGLRKPPLHMDWVRLRELALPRRPAQRQTEMDTRQN</sequence>
<proteinExistence type="predicted"/>
<evidence type="ECO:0000313" key="3">
    <source>
        <dbReference type="EMBL" id="PYE17501.1"/>
    </source>
</evidence>
<evidence type="ECO:0000259" key="2">
    <source>
        <dbReference type="PROSITE" id="PS50146"/>
    </source>
</evidence>
<feature type="domain" description="DAGKc" evidence="2">
    <location>
        <begin position="135"/>
        <end position="264"/>
    </location>
</feature>
<feature type="transmembrane region" description="Helical" evidence="1">
    <location>
        <begin position="76"/>
        <end position="94"/>
    </location>
</feature>
<evidence type="ECO:0000256" key="1">
    <source>
        <dbReference type="SAM" id="Phobius"/>
    </source>
</evidence>
<dbReference type="InterPro" id="IPR016064">
    <property type="entry name" value="NAD/diacylglycerol_kinase_sf"/>
</dbReference>
<evidence type="ECO:0000313" key="4">
    <source>
        <dbReference type="Proteomes" id="UP000247591"/>
    </source>
</evidence>
<dbReference type="Pfam" id="PF00781">
    <property type="entry name" value="DAGK_cat"/>
    <property type="match status" value="1"/>
</dbReference>